<keyword evidence="4 8" id="KW-0812">Transmembrane</keyword>
<evidence type="ECO:0000256" key="6">
    <source>
        <dbReference type="ARBA" id="ARBA00023065"/>
    </source>
</evidence>
<dbReference type="GO" id="GO:0033177">
    <property type="term" value="C:proton-transporting two-sector ATPase complex, proton-transporting domain"/>
    <property type="evidence" value="ECO:0007669"/>
    <property type="project" value="InterPro"/>
</dbReference>
<gene>
    <name evidence="10" type="ORF">AK88_04643</name>
</gene>
<dbReference type="CDD" id="cd18178">
    <property type="entry name" value="ATP-synt_Vo_c_ATP6F_rpt2"/>
    <property type="match status" value="1"/>
</dbReference>
<sequence length="206" mass="22221">MYNSWFEIIRSISPYNWAMLGIAMALFLSIIGAAWYTQIGGSYMEIKYITGIFICGTSIVGASVKSPRIISKNLISIIFCEALGMYGVITAVFLQIKFSGLSKEVHAPLVLTTKTDALIMNTIRGGWALFASGLTAGLSNLVSGVSVGITGSSCALGDAHNSDLFVRMLMIEICASVIGLFNLSHNQMRECDYCIYNVVVCMGLPS</sequence>
<dbReference type="SUPFAM" id="SSF81333">
    <property type="entry name" value="F1F0 ATP synthase subunit C"/>
    <property type="match status" value="2"/>
</dbReference>
<feature type="transmembrane region" description="Helical" evidence="8">
    <location>
        <begin position="15"/>
        <end position="36"/>
    </location>
</feature>
<feature type="domain" description="V-ATPase proteolipid subunit C-like" evidence="9">
    <location>
        <begin position="130"/>
        <end position="183"/>
    </location>
</feature>
<name>A0A0D9QJ32_PLAFR</name>
<dbReference type="RefSeq" id="XP_012337675.1">
    <property type="nucleotide sequence ID" value="XM_012482252.1"/>
</dbReference>
<evidence type="ECO:0000256" key="7">
    <source>
        <dbReference type="ARBA" id="ARBA00023136"/>
    </source>
</evidence>
<proteinExistence type="inferred from homology"/>
<dbReference type="Pfam" id="PF00137">
    <property type="entry name" value="ATP-synt_C"/>
    <property type="match status" value="2"/>
</dbReference>
<dbReference type="OrthoDB" id="10264021at2759"/>
<evidence type="ECO:0000256" key="8">
    <source>
        <dbReference type="SAM" id="Phobius"/>
    </source>
</evidence>
<comment type="subcellular location">
    <subcellularLocation>
        <location evidence="1">Membrane</location>
        <topology evidence="1">Multi-pass membrane protein</topology>
    </subcellularLocation>
</comment>
<dbReference type="AlphaFoldDB" id="A0A0D9QJ32"/>
<feature type="transmembrane region" description="Helical" evidence="8">
    <location>
        <begin position="48"/>
        <end position="68"/>
    </location>
</feature>
<evidence type="ECO:0000256" key="2">
    <source>
        <dbReference type="ARBA" id="ARBA00007296"/>
    </source>
</evidence>
<feature type="transmembrane region" description="Helical" evidence="8">
    <location>
        <begin position="164"/>
        <end position="183"/>
    </location>
</feature>
<organism evidence="10 11">
    <name type="scientific">Plasmodium fragile</name>
    <dbReference type="NCBI Taxonomy" id="5857"/>
    <lineage>
        <taxon>Eukaryota</taxon>
        <taxon>Sar</taxon>
        <taxon>Alveolata</taxon>
        <taxon>Apicomplexa</taxon>
        <taxon>Aconoidasida</taxon>
        <taxon>Haemosporida</taxon>
        <taxon>Plasmodiidae</taxon>
        <taxon>Plasmodium</taxon>
        <taxon>Plasmodium (Plasmodium)</taxon>
    </lineage>
</organism>
<dbReference type="OMA" id="TSPYMWG"/>
<dbReference type="EMBL" id="KQ001714">
    <property type="protein sequence ID" value="KJP85721.1"/>
    <property type="molecule type" value="Genomic_DNA"/>
</dbReference>
<feature type="domain" description="V-ATPase proteolipid subunit C-like" evidence="9">
    <location>
        <begin position="51"/>
        <end position="94"/>
    </location>
</feature>
<comment type="similarity">
    <text evidence="2">Belongs to the V-ATPase proteolipid subunit family.</text>
</comment>
<keyword evidence="7 8" id="KW-0472">Membrane</keyword>
<dbReference type="VEuPathDB" id="PlasmoDB:AK88_04643"/>
<dbReference type="GeneID" id="24269957"/>
<keyword evidence="11" id="KW-1185">Reference proteome</keyword>
<evidence type="ECO:0000256" key="4">
    <source>
        <dbReference type="ARBA" id="ARBA00022692"/>
    </source>
</evidence>
<reference evidence="10 11" key="1">
    <citation type="submission" date="2014-03" db="EMBL/GenBank/DDBJ databases">
        <title>The Genome Sequence of Plasmodium fragile nilgiri.</title>
        <authorList>
            <consortium name="The Broad Institute Genomics Platform"/>
            <consortium name="The Broad Institute Genome Sequencing Center for Infectious Disease"/>
            <person name="Neafsey D."/>
            <person name="Duraisingh M."/>
            <person name="Young S.K."/>
            <person name="Zeng Q."/>
            <person name="Gargeya S."/>
            <person name="Abouelleil A."/>
            <person name="Alvarado L."/>
            <person name="Chapman S.B."/>
            <person name="Gainer-Dewar J."/>
            <person name="Goldberg J."/>
            <person name="Griggs A."/>
            <person name="Gujja S."/>
            <person name="Hansen M."/>
            <person name="Howarth C."/>
            <person name="Imamovic A."/>
            <person name="Larimer J."/>
            <person name="Pearson M."/>
            <person name="Poon T.W."/>
            <person name="Priest M."/>
            <person name="Roberts A."/>
            <person name="Saif S."/>
            <person name="Shea T."/>
            <person name="Sykes S."/>
            <person name="Wortman J."/>
            <person name="Nusbaum C."/>
            <person name="Birren B."/>
        </authorList>
    </citation>
    <scope>NUCLEOTIDE SEQUENCE [LARGE SCALE GENOMIC DNA]</scope>
    <source>
        <strain evidence="11">nilgiri</strain>
    </source>
</reference>
<feature type="transmembrane region" description="Helical" evidence="8">
    <location>
        <begin position="74"/>
        <end position="94"/>
    </location>
</feature>
<dbReference type="Proteomes" id="UP000054561">
    <property type="component" value="Unassembled WGS sequence"/>
</dbReference>
<keyword evidence="5 8" id="KW-1133">Transmembrane helix</keyword>
<evidence type="ECO:0000259" key="9">
    <source>
        <dbReference type="Pfam" id="PF00137"/>
    </source>
</evidence>
<keyword evidence="6" id="KW-0406">Ion transport</keyword>
<dbReference type="Gene3D" id="1.20.120.610">
    <property type="entry name" value="lithium bound rotor ring of v- atpase"/>
    <property type="match status" value="1"/>
</dbReference>
<dbReference type="GO" id="GO:0015078">
    <property type="term" value="F:proton transmembrane transporter activity"/>
    <property type="evidence" value="ECO:0007669"/>
    <property type="project" value="InterPro"/>
</dbReference>
<protein>
    <recommendedName>
        <fullName evidence="9">V-ATPase proteolipid subunit C-like domain-containing protein</fullName>
    </recommendedName>
</protein>
<dbReference type="InterPro" id="IPR035921">
    <property type="entry name" value="F/V-ATP_Csub_sf"/>
</dbReference>
<feature type="transmembrane region" description="Helical" evidence="8">
    <location>
        <begin position="127"/>
        <end position="149"/>
    </location>
</feature>
<evidence type="ECO:0000256" key="1">
    <source>
        <dbReference type="ARBA" id="ARBA00004141"/>
    </source>
</evidence>
<evidence type="ECO:0000256" key="3">
    <source>
        <dbReference type="ARBA" id="ARBA00022448"/>
    </source>
</evidence>
<dbReference type="InterPro" id="IPR002379">
    <property type="entry name" value="ATPase_proteolipid_c-like_dom"/>
</dbReference>
<accession>A0A0D9QJ32</accession>
<evidence type="ECO:0000313" key="11">
    <source>
        <dbReference type="Proteomes" id="UP000054561"/>
    </source>
</evidence>
<keyword evidence="3" id="KW-0813">Transport</keyword>
<evidence type="ECO:0000313" key="10">
    <source>
        <dbReference type="EMBL" id="KJP85721.1"/>
    </source>
</evidence>
<evidence type="ECO:0000256" key="5">
    <source>
        <dbReference type="ARBA" id="ARBA00022989"/>
    </source>
</evidence>
<dbReference type="PANTHER" id="PTHR10263">
    <property type="entry name" value="V-TYPE PROTON ATPASE PROTEOLIPID SUBUNIT"/>
    <property type="match status" value="1"/>
</dbReference>